<name>A0ABP6KZI3_9ACTN</name>
<evidence type="ECO:0000256" key="1">
    <source>
        <dbReference type="ARBA" id="ARBA00006479"/>
    </source>
</evidence>
<protein>
    <submittedName>
        <fullName evidence="2">ROK family protein</fullName>
    </submittedName>
</protein>
<dbReference type="PANTHER" id="PTHR18964:SF173">
    <property type="entry name" value="GLUCOKINASE"/>
    <property type="match status" value="1"/>
</dbReference>
<dbReference type="PROSITE" id="PS01125">
    <property type="entry name" value="ROK"/>
    <property type="match status" value="1"/>
</dbReference>
<dbReference type="InterPro" id="IPR049874">
    <property type="entry name" value="ROK_cs"/>
</dbReference>
<keyword evidence="3" id="KW-1185">Reference proteome</keyword>
<reference evidence="3" key="1">
    <citation type="journal article" date="2019" name="Int. J. Syst. Evol. Microbiol.">
        <title>The Global Catalogue of Microorganisms (GCM) 10K type strain sequencing project: providing services to taxonomists for standard genome sequencing and annotation.</title>
        <authorList>
            <consortium name="The Broad Institute Genomics Platform"/>
            <consortium name="The Broad Institute Genome Sequencing Center for Infectious Disease"/>
            <person name="Wu L."/>
            <person name="Ma J."/>
        </authorList>
    </citation>
    <scope>NUCLEOTIDE SEQUENCE [LARGE SCALE GENOMIC DNA]</scope>
    <source>
        <strain evidence="3">JCM 9091</strain>
    </source>
</reference>
<dbReference type="EMBL" id="BAAAUF010000002">
    <property type="protein sequence ID" value="GAA3025698.1"/>
    <property type="molecule type" value="Genomic_DNA"/>
</dbReference>
<dbReference type="InterPro" id="IPR036390">
    <property type="entry name" value="WH_DNA-bd_sf"/>
</dbReference>
<sequence length="404" mass="42478">MGDVTMAPSQVSAGGLLELIRSGRANTRADLQRVTGLSRSTIGQRLDLLNRAGWLRHTAGASTGGRPSHRIVFDPTHASVIAVDLETRHARAAVLDLAGTILAEHTAPLNISDGPDDVLNQLACWFPELIAAAGVEATHVCGIGLSVPGPVDWETGQVIQPPIMPGWDRYPVRERLQKAYAHHVGPSMGEGPVPVFVDNDANLMALAEQQANHRDCSAFVLVKVSTGIGAGVVVDGNVYRGIDGGAGDIGHIRLHDQPDVLCMCGFHGCLAAVASGRALARELTALGLDSASGSDVKRLLAEGHPDAIRLAREAGRRAGEVLVTIVTLLNPGVLMLAGDLSGVPFMTGVRELLYQRAIPRTTANLQVVTSRLGDHAGVIGAASMVVESLYAPDRADARLDRLAL</sequence>
<dbReference type="Pfam" id="PF00480">
    <property type="entry name" value="ROK"/>
    <property type="match status" value="1"/>
</dbReference>
<dbReference type="SUPFAM" id="SSF53067">
    <property type="entry name" value="Actin-like ATPase domain"/>
    <property type="match status" value="1"/>
</dbReference>
<gene>
    <name evidence="2" type="ORF">GCM10010448_04430</name>
</gene>
<comment type="similarity">
    <text evidence="1">Belongs to the ROK (NagC/XylR) family.</text>
</comment>
<dbReference type="InterPro" id="IPR000600">
    <property type="entry name" value="ROK"/>
</dbReference>
<dbReference type="InterPro" id="IPR036388">
    <property type="entry name" value="WH-like_DNA-bd_sf"/>
</dbReference>
<evidence type="ECO:0000313" key="2">
    <source>
        <dbReference type="EMBL" id="GAA3025698.1"/>
    </source>
</evidence>
<proteinExistence type="inferred from homology"/>
<dbReference type="Gene3D" id="3.30.420.40">
    <property type="match status" value="2"/>
</dbReference>
<accession>A0ABP6KZI3</accession>
<evidence type="ECO:0000313" key="3">
    <source>
        <dbReference type="Proteomes" id="UP001501532"/>
    </source>
</evidence>
<dbReference type="Gene3D" id="1.10.10.10">
    <property type="entry name" value="Winged helix-like DNA-binding domain superfamily/Winged helix DNA-binding domain"/>
    <property type="match status" value="1"/>
</dbReference>
<dbReference type="PANTHER" id="PTHR18964">
    <property type="entry name" value="ROK (REPRESSOR, ORF, KINASE) FAMILY"/>
    <property type="match status" value="1"/>
</dbReference>
<dbReference type="SUPFAM" id="SSF46785">
    <property type="entry name" value="Winged helix' DNA-binding domain"/>
    <property type="match status" value="1"/>
</dbReference>
<dbReference type="Proteomes" id="UP001501532">
    <property type="component" value="Unassembled WGS sequence"/>
</dbReference>
<comment type="caution">
    <text evidence="2">The sequence shown here is derived from an EMBL/GenBank/DDBJ whole genome shotgun (WGS) entry which is preliminary data.</text>
</comment>
<dbReference type="InterPro" id="IPR043129">
    <property type="entry name" value="ATPase_NBD"/>
</dbReference>
<organism evidence="2 3">
    <name type="scientific">Streptomyces glomeratus</name>
    <dbReference type="NCBI Taxonomy" id="284452"/>
    <lineage>
        <taxon>Bacteria</taxon>
        <taxon>Bacillati</taxon>
        <taxon>Actinomycetota</taxon>
        <taxon>Actinomycetes</taxon>
        <taxon>Kitasatosporales</taxon>
        <taxon>Streptomycetaceae</taxon>
        <taxon>Streptomyces</taxon>
    </lineage>
</organism>